<reference evidence="1" key="1">
    <citation type="submission" date="2021-06" db="EMBL/GenBank/DDBJ databases">
        <title>Parelaphostrongylus tenuis whole genome reference sequence.</title>
        <authorList>
            <person name="Garwood T.J."/>
            <person name="Larsen P.A."/>
            <person name="Fountain-Jones N.M."/>
            <person name="Garbe J.R."/>
            <person name="Macchietto M.G."/>
            <person name="Kania S.A."/>
            <person name="Gerhold R.W."/>
            <person name="Richards J.E."/>
            <person name="Wolf T.M."/>
        </authorList>
    </citation>
    <scope>NUCLEOTIDE SEQUENCE</scope>
    <source>
        <strain evidence="1">MNPRO001-30</strain>
        <tissue evidence="1">Meninges</tissue>
    </source>
</reference>
<comment type="caution">
    <text evidence="1">The sequence shown here is derived from an EMBL/GenBank/DDBJ whole genome shotgun (WGS) entry which is preliminary data.</text>
</comment>
<dbReference type="Proteomes" id="UP001196413">
    <property type="component" value="Unassembled WGS sequence"/>
</dbReference>
<sequence length="56" mass="6137">MAYAGKPEVSNRVPGISADKERAQAFVQRLVMQTVASDSRFLPDVSVEVVKKSLTE</sequence>
<evidence type="ECO:0000313" key="2">
    <source>
        <dbReference type="Proteomes" id="UP001196413"/>
    </source>
</evidence>
<proteinExistence type="predicted"/>
<evidence type="ECO:0000313" key="1">
    <source>
        <dbReference type="EMBL" id="KAJ1350244.1"/>
    </source>
</evidence>
<keyword evidence="2" id="KW-1185">Reference proteome</keyword>
<dbReference type="EMBL" id="JAHQIW010000820">
    <property type="protein sequence ID" value="KAJ1350244.1"/>
    <property type="molecule type" value="Genomic_DNA"/>
</dbReference>
<name>A0AAD5QHX8_PARTN</name>
<protein>
    <submittedName>
        <fullName evidence="1">Uncharacterized protein</fullName>
    </submittedName>
</protein>
<gene>
    <name evidence="1" type="ORF">KIN20_005989</name>
</gene>
<dbReference type="AlphaFoldDB" id="A0AAD5QHX8"/>
<organism evidence="1 2">
    <name type="scientific">Parelaphostrongylus tenuis</name>
    <name type="common">Meningeal worm</name>
    <dbReference type="NCBI Taxonomy" id="148309"/>
    <lineage>
        <taxon>Eukaryota</taxon>
        <taxon>Metazoa</taxon>
        <taxon>Ecdysozoa</taxon>
        <taxon>Nematoda</taxon>
        <taxon>Chromadorea</taxon>
        <taxon>Rhabditida</taxon>
        <taxon>Rhabditina</taxon>
        <taxon>Rhabditomorpha</taxon>
        <taxon>Strongyloidea</taxon>
        <taxon>Metastrongylidae</taxon>
        <taxon>Parelaphostrongylus</taxon>
    </lineage>
</organism>
<accession>A0AAD5QHX8</accession>